<dbReference type="RefSeq" id="WP_073020263.1">
    <property type="nucleotide sequence ID" value="NZ_FQXU01000008.1"/>
</dbReference>
<reference evidence="1 2" key="1">
    <citation type="submission" date="2016-11" db="EMBL/GenBank/DDBJ databases">
        <authorList>
            <person name="Jaros S."/>
            <person name="Januszkiewicz K."/>
            <person name="Wedrychowicz H."/>
        </authorList>
    </citation>
    <scope>NUCLEOTIDE SEQUENCE [LARGE SCALE GENOMIC DNA]</scope>
    <source>
        <strain evidence="1 2">DSM 6191</strain>
    </source>
</reference>
<dbReference type="InterPro" id="IPR008969">
    <property type="entry name" value="CarboxyPept-like_regulatory"/>
</dbReference>
<dbReference type="EMBL" id="FQXU01000008">
    <property type="protein sequence ID" value="SHI21648.1"/>
    <property type="molecule type" value="Genomic_DNA"/>
</dbReference>
<dbReference type="AlphaFoldDB" id="A0A1M5ZBS8"/>
<name>A0A1M5ZBS8_9CLOT</name>
<evidence type="ECO:0000313" key="2">
    <source>
        <dbReference type="Proteomes" id="UP000184241"/>
    </source>
</evidence>
<sequence>MSANEISTIIISGSCLKPGGIYCVRRRLRPFTEVLIKGTVFNPDNSPSAGACVEVIELNFTKITLGYVFTNKNGNFGFTVNYRPNVDYMLKVYSPLPNDNP</sequence>
<dbReference type="SUPFAM" id="SSF49464">
    <property type="entry name" value="Carboxypeptidase regulatory domain-like"/>
    <property type="match status" value="1"/>
</dbReference>
<protein>
    <recommendedName>
        <fullName evidence="3">Carboxypeptidase regulatory-like domain-containing protein</fullName>
    </recommendedName>
</protein>
<accession>A0A1M5ZBS8</accession>
<gene>
    <name evidence="1" type="ORF">SAMN02745941_02752</name>
</gene>
<evidence type="ECO:0000313" key="1">
    <source>
        <dbReference type="EMBL" id="SHI21648.1"/>
    </source>
</evidence>
<evidence type="ECO:0008006" key="3">
    <source>
        <dbReference type="Google" id="ProtNLM"/>
    </source>
</evidence>
<proteinExistence type="predicted"/>
<organism evidence="1 2">
    <name type="scientific">Clostridium intestinale DSM 6191</name>
    <dbReference type="NCBI Taxonomy" id="1121320"/>
    <lineage>
        <taxon>Bacteria</taxon>
        <taxon>Bacillati</taxon>
        <taxon>Bacillota</taxon>
        <taxon>Clostridia</taxon>
        <taxon>Eubacteriales</taxon>
        <taxon>Clostridiaceae</taxon>
        <taxon>Clostridium</taxon>
    </lineage>
</organism>
<dbReference type="Proteomes" id="UP000184241">
    <property type="component" value="Unassembled WGS sequence"/>
</dbReference>